<dbReference type="FunFam" id="3.30.200.20:FF:000147">
    <property type="entry name" value="probable serine/threonine protein kinase IREH1"/>
    <property type="match status" value="1"/>
</dbReference>
<feature type="compositionally biased region" description="Basic and acidic residues" evidence="14">
    <location>
        <begin position="350"/>
        <end position="359"/>
    </location>
</feature>
<dbReference type="PROSITE" id="PS00108">
    <property type="entry name" value="PROTEIN_KINASE_ST"/>
    <property type="match status" value="1"/>
</dbReference>
<feature type="compositionally biased region" description="Low complexity" evidence="14">
    <location>
        <begin position="670"/>
        <end position="682"/>
    </location>
</feature>
<dbReference type="SUPFAM" id="SSF56112">
    <property type="entry name" value="Protein kinase-like (PK-like)"/>
    <property type="match status" value="1"/>
</dbReference>
<keyword evidence="8" id="KW-0863">Zinc-finger</keyword>
<evidence type="ECO:0000259" key="16">
    <source>
        <dbReference type="PROSITE" id="PS51285"/>
    </source>
</evidence>
<keyword evidence="18" id="KW-1185">Reference proteome</keyword>
<evidence type="ECO:0000256" key="5">
    <source>
        <dbReference type="ARBA" id="ARBA00022679"/>
    </source>
</evidence>
<sequence>MAEPSRNGGASASLLEIGIPTGLNRIKTRRVDANSGAEDSDHCNDSPSGEFSIAGAHVKQKLKAPTKGHVKLGRAKEVFRKGRKIARWFTPSSFEVSDQDIRNYPSTEPSALECNSCDKVDPREKFLKMWKNITGDPPKIEPAYKVSKYVKSFSHELGPKGGIQPAHPRAHSFNDLKELLGSLRSRFDAAKEVVDIELRSFSQEILDTLQKDDSLRSDECMMAEELLFLVQQCISMSSSDFRTKCETIVQDLTVKRQKCEAGLLKILFTRMLFILTRCTRLLHFEKDSGRVNEQSLDRFRQCLKRIPSVDMDWVVNKGFADTDAGFVIEQVNTKEQFQGKDHSGVPFQENESRLKDPAEEQDIEIRKNRMSIEQKRSQSEFSDLSDPEQSDRIDDMFLIESQNKAKENYADDSNLVICRICEEFVPAVHLEPHSYICAFADKWVSNHLDVNECLLKLAELLERLLELRNSRNRETYMNPEILRMRFSNSAMTAETHSPKCSEWQSKGMDGMLEDLHEMDTACIDDSHLANLVSLKSHLLNKVNHYGSPSSNWSMTSTSSANSPRGNIDIFWLDQSNFSEQEDMQQMHDLADIARCVAGTDFTEEGSSEFLLACMHDLKEVLQHSKYSALLVDTFGGRIENLLREKYILACNQVVRDDAGHPDSARSLVDSASQSSTTSTPSHPAHKERTSIDDFDIIKPISRGAYGKVFLARKRITGDLFAIKVLKKLDMLRKNDIDRILAERNILITVRNPFVVRFFYSFTSTDNLYLVMEYLNGGDLYSLLKKVGCLEDAVARTYIAELVLALEYLHSLGIVHRDLKPDNILIAYDGHIKLTDFGLSKIGLMNCTTELSSRETDNSINLDINGQLSADKMDGDQSAAGTPDYLAPEILLGKEHGYAADWWSVGIILFELITGIPPFNADHPENIFDNILNRKIPWPSVPDEMSCQAQDLIDRLLVHNPDERLGAKGASEVKAHSFFSGVDWDNLTLQEAVFVPQPERMDDTSYFVSRYSSNGMEVDQSFRDSDFDILELQTHTGGEMDECGDLARFDSSPLDLSLMNFSFKNLSQLASINQDVLLQSVKGSPRCSSPSKSPNPTQP</sequence>
<comment type="caution">
    <text evidence="17">The sequence shown here is derived from an EMBL/GenBank/DDBJ whole genome shotgun (WGS) entry which is preliminary data.</text>
</comment>
<dbReference type="PANTHER" id="PTHR24356:SF354">
    <property type="entry name" value="SERINE_THREONINE PROTEIN KINASE IRE4-RELATED"/>
    <property type="match status" value="1"/>
</dbReference>
<feature type="region of interest" description="Disordered" evidence="14">
    <location>
        <begin position="337"/>
        <end position="359"/>
    </location>
</feature>
<dbReference type="InterPro" id="IPR011009">
    <property type="entry name" value="Kinase-like_dom_sf"/>
</dbReference>
<evidence type="ECO:0000256" key="11">
    <source>
        <dbReference type="ARBA" id="ARBA00022840"/>
    </source>
</evidence>
<gene>
    <name evidence="17" type="ORF">SHERM_07666</name>
</gene>
<comment type="catalytic activity">
    <reaction evidence="13">
        <text>L-seryl-[protein] + ATP = O-phospho-L-seryl-[protein] + ADP + H(+)</text>
        <dbReference type="Rhea" id="RHEA:17989"/>
        <dbReference type="Rhea" id="RHEA-COMP:9863"/>
        <dbReference type="Rhea" id="RHEA-COMP:11604"/>
        <dbReference type="ChEBI" id="CHEBI:15378"/>
        <dbReference type="ChEBI" id="CHEBI:29999"/>
        <dbReference type="ChEBI" id="CHEBI:30616"/>
        <dbReference type="ChEBI" id="CHEBI:83421"/>
        <dbReference type="ChEBI" id="CHEBI:456216"/>
        <dbReference type="EC" id="2.7.11.1"/>
    </reaction>
</comment>
<dbReference type="GO" id="GO:0035556">
    <property type="term" value="P:intracellular signal transduction"/>
    <property type="evidence" value="ECO:0007669"/>
    <property type="project" value="TreeGrafter"/>
</dbReference>
<evidence type="ECO:0000256" key="9">
    <source>
        <dbReference type="ARBA" id="ARBA00022777"/>
    </source>
</evidence>
<dbReference type="InterPro" id="IPR058783">
    <property type="entry name" value="IREH1/IRE-like_N"/>
</dbReference>
<evidence type="ECO:0000256" key="1">
    <source>
        <dbReference type="ARBA" id="ARBA00009903"/>
    </source>
</evidence>
<keyword evidence="3 17" id="KW-0723">Serine/threonine-protein kinase</keyword>
<evidence type="ECO:0000256" key="3">
    <source>
        <dbReference type="ARBA" id="ARBA00022527"/>
    </source>
</evidence>
<feature type="domain" description="AGC-kinase C-terminal" evidence="16">
    <location>
        <begin position="979"/>
        <end position="1072"/>
    </location>
</feature>
<reference evidence="17" key="1">
    <citation type="submission" date="2019-12" db="EMBL/GenBank/DDBJ databases">
        <authorList>
            <person name="Scholes J."/>
        </authorList>
    </citation>
    <scope>NUCLEOTIDE SEQUENCE</scope>
</reference>
<evidence type="ECO:0000313" key="18">
    <source>
        <dbReference type="Proteomes" id="UP001153555"/>
    </source>
</evidence>
<dbReference type="InterPro" id="IPR000719">
    <property type="entry name" value="Prot_kinase_dom"/>
</dbReference>
<keyword evidence="5" id="KW-0808">Transferase</keyword>
<evidence type="ECO:0000256" key="4">
    <source>
        <dbReference type="ARBA" id="ARBA00022553"/>
    </source>
</evidence>
<evidence type="ECO:0000259" key="15">
    <source>
        <dbReference type="PROSITE" id="PS50011"/>
    </source>
</evidence>
<comment type="similarity">
    <text evidence="1">Belongs to the protein kinase superfamily. AGC Ser/Thr protein kinase family.</text>
</comment>
<dbReference type="PROSITE" id="PS50011">
    <property type="entry name" value="PROTEIN_KINASE_DOM"/>
    <property type="match status" value="1"/>
</dbReference>
<keyword evidence="11" id="KW-0067">ATP-binding</keyword>
<dbReference type="InterPro" id="IPR050236">
    <property type="entry name" value="Ser_Thr_kinase_AGC"/>
</dbReference>
<comment type="catalytic activity">
    <reaction evidence="12">
        <text>L-threonyl-[protein] + ATP = O-phospho-L-threonyl-[protein] + ADP + H(+)</text>
        <dbReference type="Rhea" id="RHEA:46608"/>
        <dbReference type="Rhea" id="RHEA-COMP:11060"/>
        <dbReference type="Rhea" id="RHEA-COMP:11605"/>
        <dbReference type="ChEBI" id="CHEBI:15378"/>
        <dbReference type="ChEBI" id="CHEBI:30013"/>
        <dbReference type="ChEBI" id="CHEBI:30616"/>
        <dbReference type="ChEBI" id="CHEBI:61977"/>
        <dbReference type="ChEBI" id="CHEBI:456216"/>
        <dbReference type="EC" id="2.7.11.1"/>
    </reaction>
</comment>
<dbReference type="GO" id="GO:0005524">
    <property type="term" value="F:ATP binding"/>
    <property type="evidence" value="ECO:0007669"/>
    <property type="project" value="UniProtKB-KW"/>
</dbReference>
<dbReference type="Proteomes" id="UP001153555">
    <property type="component" value="Unassembled WGS sequence"/>
</dbReference>
<dbReference type="GO" id="GO:0004674">
    <property type="term" value="F:protein serine/threonine kinase activity"/>
    <property type="evidence" value="ECO:0007669"/>
    <property type="project" value="UniProtKB-KW"/>
</dbReference>
<feature type="region of interest" description="Disordered" evidence="14">
    <location>
        <begin position="661"/>
        <end position="686"/>
    </location>
</feature>
<keyword evidence="9 17" id="KW-0418">Kinase</keyword>
<evidence type="ECO:0000256" key="14">
    <source>
        <dbReference type="SAM" id="MobiDB-lite"/>
    </source>
</evidence>
<evidence type="ECO:0000256" key="7">
    <source>
        <dbReference type="ARBA" id="ARBA00022741"/>
    </source>
</evidence>
<evidence type="ECO:0000256" key="13">
    <source>
        <dbReference type="ARBA" id="ARBA00048679"/>
    </source>
</evidence>
<evidence type="ECO:0000256" key="10">
    <source>
        <dbReference type="ARBA" id="ARBA00022833"/>
    </source>
</evidence>
<dbReference type="EC" id="2.7.11.1" evidence="2"/>
<feature type="domain" description="Protein kinase" evidence="15">
    <location>
        <begin position="694"/>
        <end position="978"/>
    </location>
</feature>
<keyword evidence="6" id="KW-0479">Metal-binding</keyword>
<accession>A0A9N7RQE9</accession>
<dbReference type="SMART" id="SM00220">
    <property type="entry name" value="S_TKc"/>
    <property type="match status" value="1"/>
</dbReference>
<dbReference type="GO" id="GO:0008270">
    <property type="term" value="F:zinc ion binding"/>
    <property type="evidence" value="ECO:0007669"/>
    <property type="project" value="UniProtKB-KW"/>
</dbReference>
<dbReference type="AlphaFoldDB" id="A0A9N7RQE9"/>
<evidence type="ECO:0000256" key="12">
    <source>
        <dbReference type="ARBA" id="ARBA00047899"/>
    </source>
</evidence>
<dbReference type="PROSITE" id="PS51285">
    <property type="entry name" value="AGC_KINASE_CTER"/>
    <property type="match status" value="1"/>
</dbReference>
<dbReference type="Gene3D" id="1.10.510.10">
    <property type="entry name" value="Transferase(Phosphotransferase) domain 1"/>
    <property type="match status" value="1"/>
</dbReference>
<dbReference type="OrthoDB" id="162894at2759"/>
<protein>
    <recommendedName>
        <fullName evidence="2">non-specific serine/threonine protein kinase</fullName>
        <ecNumber evidence="2">2.7.11.1</ecNumber>
    </recommendedName>
</protein>
<keyword evidence="4" id="KW-0597">Phosphoprotein</keyword>
<name>A0A9N7RQE9_STRHE</name>
<evidence type="ECO:0000256" key="2">
    <source>
        <dbReference type="ARBA" id="ARBA00012513"/>
    </source>
</evidence>
<dbReference type="FunFam" id="1.10.510.10:FF:000446">
    <property type="entry name" value="Microtubule associated serine/threonine kinase 2"/>
    <property type="match status" value="1"/>
</dbReference>
<dbReference type="EMBL" id="CACSLK010034598">
    <property type="protein sequence ID" value="CAA0841791.1"/>
    <property type="molecule type" value="Genomic_DNA"/>
</dbReference>
<keyword evidence="10" id="KW-0862">Zinc</keyword>
<dbReference type="Gene3D" id="3.30.200.20">
    <property type="entry name" value="Phosphorylase Kinase, domain 1"/>
    <property type="match status" value="1"/>
</dbReference>
<proteinExistence type="inferred from homology"/>
<dbReference type="CDD" id="cd05579">
    <property type="entry name" value="STKc_MAST_like"/>
    <property type="match status" value="1"/>
</dbReference>
<dbReference type="InterPro" id="IPR000961">
    <property type="entry name" value="AGC-kinase_C"/>
</dbReference>
<organism evidence="17 18">
    <name type="scientific">Striga hermonthica</name>
    <name type="common">Purple witchweed</name>
    <name type="synonym">Buchnera hermonthica</name>
    <dbReference type="NCBI Taxonomy" id="68872"/>
    <lineage>
        <taxon>Eukaryota</taxon>
        <taxon>Viridiplantae</taxon>
        <taxon>Streptophyta</taxon>
        <taxon>Embryophyta</taxon>
        <taxon>Tracheophyta</taxon>
        <taxon>Spermatophyta</taxon>
        <taxon>Magnoliopsida</taxon>
        <taxon>eudicotyledons</taxon>
        <taxon>Gunneridae</taxon>
        <taxon>Pentapetalae</taxon>
        <taxon>asterids</taxon>
        <taxon>lamiids</taxon>
        <taxon>Lamiales</taxon>
        <taxon>Orobanchaceae</taxon>
        <taxon>Buchnereae</taxon>
        <taxon>Striga</taxon>
    </lineage>
</organism>
<evidence type="ECO:0000256" key="8">
    <source>
        <dbReference type="ARBA" id="ARBA00022771"/>
    </source>
</evidence>
<dbReference type="Pfam" id="PF26031">
    <property type="entry name" value="IREH1"/>
    <property type="match status" value="1"/>
</dbReference>
<dbReference type="InterPro" id="IPR008271">
    <property type="entry name" value="Ser/Thr_kinase_AS"/>
</dbReference>
<evidence type="ECO:0000313" key="17">
    <source>
        <dbReference type="EMBL" id="CAA0841791.1"/>
    </source>
</evidence>
<dbReference type="Pfam" id="PF00069">
    <property type="entry name" value="Pkinase"/>
    <property type="match status" value="1"/>
</dbReference>
<dbReference type="PANTHER" id="PTHR24356">
    <property type="entry name" value="SERINE/THREONINE-PROTEIN KINASE"/>
    <property type="match status" value="1"/>
</dbReference>
<evidence type="ECO:0000256" key="6">
    <source>
        <dbReference type="ARBA" id="ARBA00022723"/>
    </source>
</evidence>
<keyword evidence="7" id="KW-0547">Nucleotide-binding</keyword>